<organism evidence="1 2">
    <name type="scientific">Vaccinium darrowii</name>
    <dbReference type="NCBI Taxonomy" id="229202"/>
    <lineage>
        <taxon>Eukaryota</taxon>
        <taxon>Viridiplantae</taxon>
        <taxon>Streptophyta</taxon>
        <taxon>Embryophyta</taxon>
        <taxon>Tracheophyta</taxon>
        <taxon>Spermatophyta</taxon>
        <taxon>Magnoliopsida</taxon>
        <taxon>eudicotyledons</taxon>
        <taxon>Gunneridae</taxon>
        <taxon>Pentapetalae</taxon>
        <taxon>asterids</taxon>
        <taxon>Ericales</taxon>
        <taxon>Ericaceae</taxon>
        <taxon>Vaccinioideae</taxon>
        <taxon>Vaccinieae</taxon>
        <taxon>Vaccinium</taxon>
    </lineage>
</organism>
<sequence length="414" mass="45750">MPSCDCLSLSLFDSSKKWNGIKSGFDWLQLLRIDSESISPEWQEKASGFFSSSGVKLKEAGQSAGTFVGVVAKDAKGNVADVAGKVGSIVKSRWAILQQPSTKHAMQERLISAAATTGMIFRKGYSGTKDKVVVGKTKVEEVAKKTAQKSKILLTDIERWQKGVASTDVFGVPIEATVQRQQSSRPIPHILVTCADYLILSGLNSPELFKSEGDKKVIQQLVSLYNQDSNASLPEGLNIIDVAALAKCYLASLPEPLTTFELSNEIRRACSSIPVMRNILKKLPTVNYMTLELLTALLLRVSQKSLLNKMDTRSLAMEMAPIIMWQKGQRPEYFRQFWNQPSEILTKKKMDPSPDFNACDMLDEDSESVDASSPIPLDDGLPIDFTAIEAVQCLIEHHNAIFTDANETVWDIKK</sequence>
<evidence type="ECO:0000313" key="1">
    <source>
        <dbReference type="EMBL" id="KAH7853713.1"/>
    </source>
</evidence>
<evidence type="ECO:0000313" key="2">
    <source>
        <dbReference type="Proteomes" id="UP000828048"/>
    </source>
</evidence>
<accession>A0ACB7YJL4</accession>
<keyword evidence="2" id="KW-1185">Reference proteome</keyword>
<protein>
    <submittedName>
        <fullName evidence="1">Uncharacterized protein</fullName>
    </submittedName>
</protein>
<comment type="caution">
    <text evidence="1">The sequence shown here is derived from an EMBL/GenBank/DDBJ whole genome shotgun (WGS) entry which is preliminary data.</text>
</comment>
<reference evidence="1 2" key="1">
    <citation type="journal article" date="2021" name="Hortic Res">
        <title>High-quality reference genome and annotation aids understanding of berry development for evergreen blueberry (Vaccinium darrowii).</title>
        <authorList>
            <person name="Yu J."/>
            <person name="Hulse-Kemp A.M."/>
            <person name="Babiker E."/>
            <person name="Staton M."/>
        </authorList>
    </citation>
    <scope>NUCLEOTIDE SEQUENCE [LARGE SCALE GENOMIC DNA]</scope>
    <source>
        <strain evidence="2">cv. NJ 8807/NJ 8810</strain>
        <tissue evidence="1">Young leaf</tissue>
    </source>
</reference>
<proteinExistence type="predicted"/>
<dbReference type="EMBL" id="CM037161">
    <property type="protein sequence ID" value="KAH7853713.1"/>
    <property type="molecule type" value="Genomic_DNA"/>
</dbReference>
<name>A0ACB7YJL4_9ERIC</name>
<dbReference type="Proteomes" id="UP000828048">
    <property type="component" value="Chromosome 11"/>
</dbReference>
<gene>
    <name evidence="1" type="ORF">Vadar_005786</name>
</gene>